<proteinExistence type="predicted"/>
<gene>
    <name evidence="1" type="ORF">LC0644_0293</name>
</gene>
<comment type="caution">
    <text evidence="1">The sequence shown here is derived from an EMBL/GenBank/DDBJ whole genome shotgun (WGS) entry which is preliminary data.</text>
</comment>
<protein>
    <submittedName>
        <fullName evidence="1">Uncharacterized protein</fullName>
    </submittedName>
</protein>
<dbReference type="Proteomes" id="UP000032552">
    <property type="component" value="Unassembled WGS sequence"/>
</dbReference>
<sequence>MKNDMMALLPIPEDYHVVQTDVRKRNKVQVTVDRYQNVDEVTPNNKHLTLVTDRNGNLISFNASTFKNGGKLPSADKALRQAITLFSQLDQNYADGLSYMRTEQQERHYEDNGMQVSAPVYWIKFAHRNGSYNWVTIGPDNQIIEIERESFWDYFRNRRATEMWNYDNWVLARQGKIPQLAAPDALA</sequence>
<name>A0A0C9PUM1_LACPA</name>
<evidence type="ECO:0000313" key="1">
    <source>
        <dbReference type="EMBL" id="GAN35704.1"/>
    </source>
</evidence>
<reference evidence="2" key="1">
    <citation type="submission" date="2014-05" db="EMBL/GenBank/DDBJ databases">
        <title>Whole genome sequencing of Lactobacillus casei NRIC0644.</title>
        <authorList>
            <person name="Atarashi H."/>
            <person name="Yoshida Y."/>
            <person name="Fujimura S."/>
            <person name="Tanaka N."/>
            <person name="Shiwa Y."/>
            <person name="Yoshikawa H."/>
            <person name="Okada S."/>
            <person name="Nakagawa J."/>
        </authorList>
    </citation>
    <scope>NUCLEOTIDE SEQUENCE [LARGE SCALE GENOMIC DNA]</scope>
    <source>
        <strain evidence="2">NRIC0644</strain>
    </source>
</reference>
<evidence type="ECO:0000313" key="2">
    <source>
        <dbReference type="Proteomes" id="UP000032552"/>
    </source>
</evidence>
<accession>A0A0C9PUM1</accession>
<dbReference type="EMBL" id="BAYM01000013">
    <property type="protein sequence ID" value="GAN35704.1"/>
    <property type="molecule type" value="Genomic_DNA"/>
</dbReference>
<organism evidence="1 2">
    <name type="scientific">Lacticaseibacillus paracasei NRIC 0644</name>
    <dbReference type="NCBI Taxonomy" id="1435038"/>
    <lineage>
        <taxon>Bacteria</taxon>
        <taxon>Bacillati</taxon>
        <taxon>Bacillota</taxon>
        <taxon>Bacilli</taxon>
        <taxon>Lactobacillales</taxon>
        <taxon>Lactobacillaceae</taxon>
        <taxon>Lacticaseibacillus</taxon>
    </lineage>
</organism>
<dbReference type="RefSeq" id="WP_045624353.1">
    <property type="nucleotide sequence ID" value="NZ_BAYM01000013.1"/>
</dbReference>
<dbReference type="AlphaFoldDB" id="A0A0C9PUM1"/>